<dbReference type="RefSeq" id="WP_193781621.1">
    <property type="nucleotide sequence ID" value="NZ_JADDOJ010000076.1"/>
</dbReference>
<evidence type="ECO:0000256" key="2">
    <source>
        <dbReference type="PROSITE-ProRule" id="PRU00169"/>
    </source>
</evidence>
<dbReference type="InterPro" id="IPR001789">
    <property type="entry name" value="Sig_transdc_resp-reg_receiver"/>
</dbReference>
<protein>
    <submittedName>
        <fullName evidence="4">Response regulator</fullName>
    </submittedName>
</protein>
<dbReference type="PANTHER" id="PTHR44591">
    <property type="entry name" value="STRESS RESPONSE REGULATOR PROTEIN 1"/>
    <property type="match status" value="1"/>
</dbReference>
<dbReference type="PROSITE" id="PS50110">
    <property type="entry name" value="RESPONSE_REGULATORY"/>
    <property type="match status" value="1"/>
</dbReference>
<dbReference type="InterPro" id="IPR011006">
    <property type="entry name" value="CheY-like_superfamily"/>
</dbReference>
<keyword evidence="5" id="KW-1185">Reference proteome</keyword>
<accession>A0ABR9SIG6</accession>
<evidence type="ECO:0000256" key="1">
    <source>
        <dbReference type="ARBA" id="ARBA00022553"/>
    </source>
</evidence>
<dbReference type="SUPFAM" id="SSF52172">
    <property type="entry name" value="CheY-like"/>
    <property type="match status" value="1"/>
</dbReference>
<gene>
    <name evidence="4" type="ORF">IM725_15925</name>
</gene>
<dbReference type="InterPro" id="IPR050595">
    <property type="entry name" value="Bact_response_regulator"/>
</dbReference>
<reference evidence="4 5" key="1">
    <citation type="submission" date="2020-10" db="EMBL/GenBank/DDBJ databases">
        <title>Draft genome of Ramlibacter aquaticus LMG 30558.</title>
        <authorList>
            <person name="Props R."/>
        </authorList>
    </citation>
    <scope>NUCLEOTIDE SEQUENCE [LARGE SCALE GENOMIC DNA]</scope>
    <source>
        <strain evidence="4 5">LMG 30558</strain>
    </source>
</reference>
<proteinExistence type="predicted"/>
<evidence type="ECO:0000313" key="5">
    <source>
        <dbReference type="Proteomes" id="UP000715965"/>
    </source>
</evidence>
<feature type="modified residue" description="4-aspartylphosphate" evidence="2">
    <location>
        <position position="58"/>
    </location>
</feature>
<dbReference type="Pfam" id="PF00072">
    <property type="entry name" value="Response_reg"/>
    <property type="match status" value="1"/>
</dbReference>
<dbReference type="Gene3D" id="3.40.50.2300">
    <property type="match status" value="1"/>
</dbReference>
<name>A0ABR9SIG6_9BURK</name>
<dbReference type="Proteomes" id="UP000715965">
    <property type="component" value="Unassembled WGS sequence"/>
</dbReference>
<feature type="domain" description="Response regulatory" evidence="3">
    <location>
        <begin position="9"/>
        <end position="124"/>
    </location>
</feature>
<organism evidence="4 5">
    <name type="scientific">Ramlibacter aquaticus</name>
    <dbReference type="NCBI Taxonomy" id="2780094"/>
    <lineage>
        <taxon>Bacteria</taxon>
        <taxon>Pseudomonadati</taxon>
        <taxon>Pseudomonadota</taxon>
        <taxon>Betaproteobacteria</taxon>
        <taxon>Burkholderiales</taxon>
        <taxon>Comamonadaceae</taxon>
        <taxon>Ramlibacter</taxon>
    </lineage>
</organism>
<evidence type="ECO:0000259" key="3">
    <source>
        <dbReference type="PROSITE" id="PS50110"/>
    </source>
</evidence>
<keyword evidence="1 2" id="KW-0597">Phosphoprotein</keyword>
<comment type="caution">
    <text evidence="4">The sequence shown here is derived from an EMBL/GenBank/DDBJ whole genome shotgun (WGS) entry which is preliminary data.</text>
</comment>
<dbReference type="SMART" id="SM00448">
    <property type="entry name" value="REC"/>
    <property type="match status" value="1"/>
</dbReference>
<dbReference type="PANTHER" id="PTHR44591:SF3">
    <property type="entry name" value="RESPONSE REGULATORY DOMAIN-CONTAINING PROTEIN"/>
    <property type="match status" value="1"/>
</dbReference>
<evidence type="ECO:0000313" key="4">
    <source>
        <dbReference type="EMBL" id="MBE7942065.1"/>
    </source>
</evidence>
<dbReference type="CDD" id="cd00156">
    <property type="entry name" value="REC"/>
    <property type="match status" value="1"/>
</dbReference>
<dbReference type="EMBL" id="JADDOJ010000076">
    <property type="protein sequence ID" value="MBE7942065.1"/>
    <property type="molecule type" value="Genomic_DNA"/>
</dbReference>
<sequence length="128" mass="14485">MQYLLRPGWVFVLDDDEVARKHAEACLRRQGWRVHLFADANSFVEAMLVQPPEAALVDIFLPQGAGTTIVSRLRRNSRTSRMRVVAYTATSHDDRELLMHSGFDEVLSKPGLPQDFERLLPAPEAVPD</sequence>